<dbReference type="InterPro" id="IPR004330">
    <property type="entry name" value="FAR1_DNA_bnd_dom"/>
</dbReference>
<reference evidence="3" key="1">
    <citation type="submission" date="2015-07" db="EMBL/GenBank/DDBJ databases">
        <title>Transcriptome Assembly of Anthurium amnicola.</title>
        <authorList>
            <person name="Suzuki J."/>
        </authorList>
    </citation>
    <scope>NUCLEOTIDE SEQUENCE</scope>
</reference>
<evidence type="ECO:0000256" key="1">
    <source>
        <dbReference type="SAM" id="MobiDB-lite"/>
    </source>
</evidence>
<feature type="domain" description="FAR1" evidence="2">
    <location>
        <begin position="214"/>
        <end position="307"/>
    </location>
</feature>
<feature type="domain" description="FAR1" evidence="2">
    <location>
        <begin position="74"/>
        <end position="165"/>
    </location>
</feature>
<gene>
    <name evidence="3" type="primary">FRS7_7</name>
    <name evidence="3" type="ORF">g.69618</name>
</gene>
<dbReference type="AlphaFoldDB" id="A0A1D1YGB3"/>
<feature type="region of interest" description="Disordered" evidence="1">
    <location>
        <begin position="1"/>
        <end position="42"/>
    </location>
</feature>
<evidence type="ECO:0000259" key="2">
    <source>
        <dbReference type="Pfam" id="PF03101"/>
    </source>
</evidence>
<accession>A0A1D1YGB3</accession>
<protein>
    <submittedName>
        <fullName evidence="3">Protein FAR1-RELATED SEQUENCE 7</fullName>
    </submittedName>
</protein>
<proteinExistence type="predicted"/>
<organism evidence="3">
    <name type="scientific">Anthurium amnicola</name>
    <dbReference type="NCBI Taxonomy" id="1678845"/>
    <lineage>
        <taxon>Eukaryota</taxon>
        <taxon>Viridiplantae</taxon>
        <taxon>Streptophyta</taxon>
        <taxon>Embryophyta</taxon>
        <taxon>Tracheophyta</taxon>
        <taxon>Spermatophyta</taxon>
        <taxon>Magnoliopsida</taxon>
        <taxon>Liliopsida</taxon>
        <taxon>Araceae</taxon>
        <taxon>Pothoideae</taxon>
        <taxon>Potheae</taxon>
        <taxon>Anthurium</taxon>
    </lineage>
</organism>
<feature type="compositionally biased region" description="Basic and acidic residues" evidence="1">
    <location>
        <begin position="1"/>
        <end position="15"/>
    </location>
</feature>
<sequence>MLKSEDESAESHSGLENDGMTGHAVRVEVKSPSDEDNQPADVPVIKESVLTRCEAGLEPYEGMQFESEEAAKVFYNAYARRVGFRIRISKYSRSRRDNSVISRQIVCSKEGFREVRPKKGLFGGLFGERRRQRVVTRVGCRAMIMVKKLSSGMWTVSKFVKEHNHGPVPPRNLEVRVVRDVDTTVEKPIPPERDSSIQEPLEGMEFDSEEAAKSFYNAYAKHMGFRARISKYCRSRRDNSIISRRLVCSKEGFREIRVKKETCDEIKIKRPRAITRIGCKAMIIVKRLSSGKWVVSRFEKEHNHALVTSKKVLHLQPKNCDDKSSASILEVPMKVQRGLMTDGCNVRVQSNFKNSLNVLYTQLCYEAFRYAQEGATTEESYNVAMAALKEAVEKVTAAKRNGVVAEQHSNPVIESSQRLSGNTIFQAKLHGSSSSNDLKQAVSSQELVLLQQPVNLVLIPSGFMSDPADQNQPAEIPFIINTPNSQKQLPAMPGEQLTGDGSPVSCLASVRKRKLQVTSGNKETGGTVQKSQKLDFLSVGQASLIQSSGSNIISSGHSEGQLIAIPALPVALYMPVIGSLQASCSVATPSTPGNYALLATPIEAMPLSAYPPEPPSTPSPPASSTWVPFADGKLKLAASLVNSSTPSLPYTGPNPQVHAAAIAAGARIVHPSAAASLIQAIEARIRSGGGSLVKSTFIDGAKPLAIKLPANPTCDVQKRPSH</sequence>
<dbReference type="PANTHER" id="PTHR46328">
    <property type="entry name" value="FAR-RED IMPAIRED RESPONSIVE (FAR1) FAMILY PROTEIN-RELATED"/>
    <property type="match status" value="1"/>
</dbReference>
<name>A0A1D1YGB3_9ARAE</name>
<dbReference type="PANTHER" id="PTHR46328:SF42">
    <property type="entry name" value="PROTEIN FAR1-RELATED SEQUENCE 5-LIKE ISOFORM X1"/>
    <property type="match status" value="1"/>
</dbReference>
<dbReference type="EMBL" id="GDJX01014284">
    <property type="protein sequence ID" value="JAT53652.1"/>
    <property type="molecule type" value="Transcribed_RNA"/>
</dbReference>
<dbReference type="Pfam" id="PF03101">
    <property type="entry name" value="FAR1"/>
    <property type="match status" value="2"/>
</dbReference>
<evidence type="ECO:0000313" key="3">
    <source>
        <dbReference type="EMBL" id="JAT53652.1"/>
    </source>
</evidence>